<protein>
    <recommendedName>
        <fullName evidence="6">Probable UbiX-like flavin prenyltransferase</fullName>
        <ecNumber evidence="6">2.5.1.129</ecNumber>
    </recommendedName>
    <alternativeName>
        <fullName evidence="6">Phenolic acid decarboxylase subunit B</fullName>
        <shortName evidence="6">PAD</shortName>
    </alternativeName>
</protein>
<evidence type="ECO:0000313" key="9">
    <source>
        <dbReference type="Proteomes" id="UP000261739"/>
    </source>
</evidence>
<dbReference type="GO" id="GO:0009636">
    <property type="term" value="P:response to toxic substance"/>
    <property type="evidence" value="ECO:0007669"/>
    <property type="project" value="UniProtKB-KW"/>
</dbReference>
<evidence type="ECO:0000259" key="7">
    <source>
        <dbReference type="Pfam" id="PF02441"/>
    </source>
</evidence>
<dbReference type="GO" id="GO:0106141">
    <property type="term" value="F:flavin prenyltransferase activity"/>
    <property type="evidence" value="ECO:0007669"/>
    <property type="project" value="UniProtKB-EC"/>
</dbReference>
<dbReference type="EC" id="2.5.1.129" evidence="6"/>
<organism evidence="8 9">
    <name type="scientific">Corynebacterium nuruki</name>
    <dbReference type="NCBI Taxonomy" id="1032851"/>
    <lineage>
        <taxon>Bacteria</taxon>
        <taxon>Bacillati</taxon>
        <taxon>Actinomycetota</taxon>
        <taxon>Actinomycetes</taxon>
        <taxon>Mycobacteriales</taxon>
        <taxon>Corynebacteriaceae</taxon>
        <taxon>Corynebacterium</taxon>
    </lineage>
</organism>
<comment type="catalytic activity">
    <reaction evidence="5 6">
        <text>dimethylallyl phosphate + FMNH2 = prenylated FMNH2 + phosphate</text>
        <dbReference type="Rhea" id="RHEA:37743"/>
        <dbReference type="ChEBI" id="CHEBI:43474"/>
        <dbReference type="ChEBI" id="CHEBI:57618"/>
        <dbReference type="ChEBI" id="CHEBI:87467"/>
        <dbReference type="ChEBI" id="CHEBI:88052"/>
        <dbReference type="EC" id="2.5.1.129"/>
    </reaction>
</comment>
<reference evidence="8 9" key="1">
    <citation type="journal article" date="2018" name="Nat. Biotechnol.">
        <title>A standardized bacterial taxonomy based on genome phylogeny substantially revises the tree of life.</title>
        <authorList>
            <person name="Parks D.H."/>
            <person name="Chuvochina M."/>
            <person name="Waite D.W."/>
            <person name="Rinke C."/>
            <person name="Skarshewski A."/>
            <person name="Chaumeil P.A."/>
            <person name="Hugenholtz P."/>
        </authorList>
    </citation>
    <scope>NUCLEOTIDE SEQUENCE [LARGE SCALE GENOMIC DNA]</scope>
    <source>
        <strain evidence="8">UBA11247</strain>
    </source>
</reference>
<comment type="caution">
    <text evidence="8">The sequence shown here is derived from an EMBL/GenBank/DDBJ whole genome shotgun (WGS) entry which is preliminary data.</text>
</comment>
<evidence type="ECO:0000313" key="8">
    <source>
        <dbReference type="EMBL" id="HCT14288.1"/>
    </source>
</evidence>
<keyword evidence="4 6" id="KW-0808">Transferase</keyword>
<feature type="domain" description="Flavoprotein" evidence="7">
    <location>
        <begin position="1"/>
        <end position="172"/>
    </location>
</feature>
<dbReference type="InterPro" id="IPR004507">
    <property type="entry name" value="UbiX-like"/>
</dbReference>
<dbReference type="PANTHER" id="PTHR43374">
    <property type="entry name" value="FLAVIN PRENYLTRANSFERASE"/>
    <property type="match status" value="1"/>
</dbReference>
<dbReference type="PANTHER" id="PTHR43374:SF1">
    <property type="entry name" value="FLAVIN PRENYLTRANSFERASE PAD1, MITOCHONDRIAL"/>
    <property type="match status" value="1"/>
</dbReference>
<keyword evidence="2 6" id="KW-0285">Flavoprotein</keyword>
<evidence type="ECO:0000256" key="3">
    <source>
        <dbReference type="ARBA" id="ARBA00022643"/>
    </source>
</evidence>
<evidence type="ECO:0000256" key="4">
    <source>
        <dbReference type="ARBA" id="ARBA00022679"/>
    </source>
</evidence>
<name>A0A3D4SYC6_9CORY</name>
<dbReference type="GO" id="GO:0016831">
    <property type="term" value="F:carboxy-lyase activity"/>
    <property type="evidence" value="ECO:0007669"/>
    <property type="project" value="TreeGrafter"/>
</dbReference>
<feature type="binding site" evidence="6">
    <location>
        <begin position="9"/>
        <end position="11"/>
    </location>
    <ligand>
        <name>FMN</name>
        <dbReference type="ChEBI" id="CHEBI:58210"/>
    </ligand>
</feature>
<dbReference type="Gene3D" id="3.40.50.1950">
    <property type="entry name" value="Flavin prenyltransferase-like"/>
    <property type="match status" value="1"/>
</dbReference>
<dbReference type="NCBIfam" id="NF041206">
    <property type="entry name" value="VdcB"/>
    <property type="match status" value="1"/>
</dbReference>
<dbReference type="STRING" id="863239.GCA_000213935_01758"/>
<dbReference type="SUPFAM" id="SSF52507">
    <property type="entry name" value="Homo-oligomeric flavin-containing Cys decarboxylases, HFCD"/>
    <property type="match status" value="1"/>
</dbReference>
<dbReference type="AlphaFoldDB" id="A0A3D4SYC6"/>
<dbReference type="Proteomes" id="UP000261739">
    <property type="component" value="Unassembled WGS sequence"/>
</dbReference>
<dbReference type="NCBIfam" id="NF004685">
    <property type="entry name" value="PRK06029.1"/>
    <property type="match status" value="1"/>
</dbReference>
<dbReference type="FunFam" id="3.40.50.1950:FF:000001">
    <property type="entry name" value="Flavin prenyltransferase UbiX"/>
    <property type="match status" value="1"/>
</dbReference>
<comment type="similarity">
    <text evidence="6">Belongs to the UbiX/PAD1 family. YclB subfamily.</text>
</comment>
<feature type="binding site" evidence="6">
    <location>
        <position position="122"/>
    </location>
    <ligand>
        <name>FMN</name>
        <dbReference type="ChEBI" id="CHEBI:58210"/>
    </ligand>
</feature>
<keyword evidence="6" id="KW-0058">Aromatic hydrocarbons catabolism</keyword>
<dbReference type="InterPro" id="IPR003382">
    <property type="entry name" value="Flavoprotein"/>
</dbReference>
<dbReference type="RefSeq" id="WP_029449336.1">
    <property type="nucleotide sequence ID" value="NZ_DAITTW010000071.1"/>
</dbReference>
<keyword evidence="3 6" id="KW-0288">FMN</keyword>
<dbReference type="HAMAP" id="MF_01986">
    <property type="entry name" value="ubiX_pad_yclB"/>
    <property type="match status" value="1"/>
</dbReference>
<keyword evidence="6" id="KW-0216">Detoxification</keyword>
<evidence type="ECO:0000256" key="5">
    <source>
        <dbReference type="ARBA" id="ARBA00050612"/>
    </source>
</evidence>
<dbReference type="Pfam" id="PF02441">
    <property type="entry name" value="Flavoprotein"/>
    <property type="match status" value="1"/>
</dbReference>
<comment type="function">
    <text evidence="6">Involved in the non-oxidative decarboxylation and detoxification of phenolic derivatives. Flavin prenyltransferase that catalyzes the synthesis of the prenylated FMN cofactor (prenyl-FMN) for phenolic acid decarboxylase.</text>
</comment>
<evidence type="ECO:0000256" key="6">
    <source>
        <dbReference type="HAMAP-Rule" id="MF_01986"/>
    </source>
</evidence>
<dbReference type="InterPro" id="IPR032901">
    <property type="entry name" value="UbiX_pad_YclB"/>
</dbReference>
<feature type="binding site" evidence="6">
    <location>
        <begin position="87"/>
        <end position="90"/>
    </location>
    <ligand>
        <name>FMN</name>
        <dbReference type="ChEBI" id="CHEBI:58210"/>
    </ligand>
</feature>
<feature type="binding site" evidence="6">
    <location>
        <position position="36"/>
    </location>
    <ligand>
        <name>FMN</name>
        <dbReference type="ChEBI" id="CHEBI:58210"/>
    </ligand>
</feature>
<dbReference type="NCBIfam" id="TIGR00421">
    <property type="entry name" value="ubiX_pad"/>
    <property type="match status" value="1"/>
</dbReference>
<dbReference type="InterPro" id="IPR036551">
    <property type="entry name" value="Flavin_trans-like"/>
</dbReference>
<gene>
    <name evidence="8" type="ORF">DIW82_05700</name>
</gene>
<comment type="subunit">
    <text evidence="6">Homododecamer.</text>
</comment>
<evidence type="ECO:0000256" key="2">
    <source>
        <dbReference type="ARBA" id="ARBA00022630"/>
    </source>
</evidence>
<dbReference type="EMBL" id="DQID01000155">
    <property type="protein sequence ID" value="HCT14288.1"/>
    <property type="molecule type" value="Genomic_DNA"/>
</dbReference>
<proteinExistence type="inferred from homology"/>
<dbReference type="HAMAP" id="MF_01984">
    <property type="entry name" value="ubiX_pad"/>
    <property type="match status" value="1"/>
</dbReference>
<keyword evidence="1 6" id="KW-0637">Prenyltransferase</keyword>
<evidence type="ECO:0000256" key="1">
    <source>
        <dbReference type="ARBA" id="ARBA00022602"/>
    </source>
</evidence>
<sequence>MKLIVGVTGATGAPLAVRLLECLATIDGVETYLVMSRWARTTIELETPYTAREVSRLADVVYGPGDQTAPISSGSFRADAMIVVPCSMKTLAGIRVGYADDLIGRAADVMLKEHQPLVLVPRETPLSDIHLDNMLALSRSGARIVPPMPAFYNLPQSVDDILDHIVARILDQIGLDLPDAKRWTGLADARAARAHLADRSEPQFLK</sequence>
<accession>A0A3D4SYC6</accession>